<gene>
    <name evidence="2" type="ORF">UV09_C0001G0008</name>
</gene>
<dbReference type="AlphaFoldDB" id="A0A0G1BNX0"/>
<organism evidence="2 3">
    <name type="scientific">Candidatus Gottesmanbacteria bacterium GW2011_GWA2_42_18</name>
    <dbReference type="NCBI Taxonomy" id="1618442"/>
    <lineage>
        <taxon>Bacteria</taxon>
        <taxon>Candidatus Gottesmaniibacteriota</taxon>
    </lineage>
</organism>
<evidence type="ECO:0000313" key="2">
    <source>
        <dbReference type="EMBL" id="KKS47976.1"/>
    </source>
</evidence>
<name>A0A0G1BNX0_9BACT</name>
<feature type="signal peptide" evidence="1">
    <location>
        <begin position="1"/>
        <end position="24"/>
    </location>
</feature>
<sequence length="376" mass="41273">MLARIYLSVFIFLVIIRPPLSAQALTPTPTEYVYQGESLQNVAKEVGSFNERSNPRFSENTTDNITGDNADLGKASFEYVKAKASLTTEETTTDKDSFFASIINFFKDLFAGLFIKGNEDAEDFAATSIPLNIARDVIADNQDYSLFTQAESNVLGANASDEAMQYAMCIKKCGVLPLALCPCDNFGGTSPEEPTGSPIPSGPAVTPPTGDLPAVCYERPICNNGVGDCYKDAILGSCWIYTKGFCSVDCLKPFFQDERTAKIASQICNRESGGDPTVINRGCLKPVQSERTQEYSVGLFQFNLWPDDYRPWRCPGTLQNKIGPPPPYSCEEGPNFDTCTVDFQNAKKNIQTAYELYRNRGYKWGDWAAAGACGIQ</sequence>
<accession>A0A0G1BNX0</accession>
<keyword evidence="1" id="KW-0732">Signal</keyword>
<dbReference type="Proteomes" id="UP000034320">
    <property type="component" value="Unassembled WGS sequence"/>
</dbReference>
<feature type="chain" id="PRO_5002536255" description="Transglycosylase SLT domain-containing protein" evidence="1">
    <location>
        <begin position="25"/>
        <end position="376"/>
    </location>
</feature>
<reference evidence="2 3" key="1">
    <citation type="journal article" date="2015" name="Nature">
        <title>rRNA introns, odd ribosomes, and small enigmatic genomes across a large radiation of phyla.</title>
        <authorList>
            <person name="Brown C.T."/>
            <person name="Hug L.A."/>
            <person name="Thomas B.C."/>
            <person name="Sharon I."/>
            <person name="Castelle C.J."/>
            <person name="Singh A."/>
            <person name="Wilkins M.J."/>
            <person name="Williams K.H."/>
            <person name="Banfield J.F."/>
        </authorList>
    </citation>
    <scope>NUCLEOTIDE SEQUENCE [LARGE SCALE GENOMIC DNA]</scope>
</reference>
<proteinExistence type="predicted"/>
<evidence type="ECO:0000313" key="3">
    <source>
        <dbReference type="Proteomes" id="UP000034320"/>
    </source>
</evidence>
<protein>
    <recommendedName>
        <fullName evidence="4">Transglycosylase SLT domain-containing protein</fullName>
    </recommendedName>
</protein>
<dbReference type="EMBL" id="LCDD01000001">
    <property type="protein sequence ID" value="KKS47976.1"/>
    <property type="molecule type" value="Genomic_DNA"/>
</dbReference>
<evidence type="ECO:0008006" key="4">
    <source>
        <dbReference type="Google" id="ProtNLM"/>
    </source>
</evidence>
<evidence type="ECO:0000256" key="1">
    <source>
        <dbReference type="SAM" id="SignalP"/>
    </source>
</evidence>
<comment type="caution">
    <text evidence="2">The sequence shown here is derived from an EMBL/GenBank/DDBJ whole genome shotgun (WGS) entry which is preliminary data.</text>
</comment>